<dbReference type="InterPro" id="IPR002885">
    <property type="entry name" value="PPR_rpt"/>
</dbReference>
<proteinExistence type="predicted"/>
<dbReference type="NCBIfam" id="TIGR00756">
    <property type="entry name" value="PPR"/>
    <property type="match status" value="3"/>
</dbReference>
<comment type="caution">
    <text evidence="3">The sequence shown here is derived from an EMBL/GenBank/DDBJ whole genome shotgun (WGS) entry which is preliminary data.</text>
</comment>
<dbReference type="PANTHER" id="PTHR47926">
    <property type="entry name" value="PENTATRICOPEPTIDE REPEAT-CONTAINING PROTEIN"/>
    <property type="match status" value="1"/>
</dbReference>
<dbReference type="AlphaFoldDB" id="A0A8T3BVF1"/>
<feature type="repeat" description="PPR" evidence="2">
    <location>
        <begin position="288"/>
        <end position="322"/>
    </location>
</feature>
<dbReference type="OrthoDB" id="185373at2759"/>
<dbReference type="SMR" id="A0A8T3BVF1"/>
<keyword evidence="4" id="KW-1185">Reference proteome</keyword>
<dbReference type="Pfam" id="PF13041">
    <property type="entry name" value="PPR_2"/>
    <property type="match status" value="2"/>
</dbReference>
<dbReference type="EMBL" id="JAGYWB010000005">
    <property type="protein sequence ID" value="KAI0522960.1"/>
    <property type="molecule type" value="Genomic_DNA"/>
</dbReference>
<dbReference type="PROSITE" id="PS51375">
    <property type="entry name" value="PPR"/>
    <property type="match status" value="2"/>
</dbReference>
<dbReference type="Gene3D" id="1.25.40.10">
    <property type="entry name" value="Tetratricopeptide repeat domain"/>
    <property type="match status" value="3"/>
</dbReference>
<evidence type="ECO:0000256" key="2">
    <source>
        <dbReference type="PROSITE-ProRule" id="PRU00708"/>
    </source>
</evidence>
<protein>
    <recommendedName>
        <fullName evidence="5">Pentatricopeptide repeat-containing protein</fullName>
    </recommendedName>
</protein>
<evidence type="ECO:0000313" key="3">
    <source>
        <dbReference type="EMBL" id="KAI0522960.1"/>
    </source>
</evidence>
<reference evidence="3" key="1">
    <citation type="journal article" date="2022" name="Front. Genet.">
        <title>Chromosome-Scale Assembly of the Dendrobium nobile Genome Provides Insights Into the Molecular Mechanism of the Biosynthesis of the Medicinal Active Ingredient of Dendrobium.</title>
        <authorList>
            <person name="Xu Q."/>
            <person name="Niu S.-C."/>
            <person name="Li K.-L."/>
            <person name="Zheng P.-J."/>
            <person name="Zhang X.-J."/>
            <person name="Jia Y."/>
            <person name="Liu Y."/>
            <person name="Niu Y.-X."/>
            <person name="Yu L.-H."/>
            <person name="Chen D.-F."/>
            <person name="Zhang G.-Q."/>
        </authorList>
    </citation>
    <scope>NUCLEOTIDE SEQUENCE</scope>
    <source>
        <tissue evidence="3">Leaf</tissue>
    </source>
</reference>
<dbReference type="InterPro" id="IPR011990">
    <property type="entry name" value="TPR-like_helical_dom_sf"/>
</dbReference>
<dbReference type="GO" id="GO:0016556">
    <property type="term" value="P:mRNA modification"/>
    <property type="evidence" value="ECO:0007669"/>
    <property type="project" value="UniProtKB-ARBA"/>
</dbReference>
<dbReference type="GO" id="GO:0003723">
    <property type="term" value="F:RNA binding"/>
    <property type="evidence" value="ECO:0007669"/>
    <property type="project" value="InterPro"/>
</dbReference>
<sequence>MTLASTQCRRALFLFSTSPHYHQPQHITKLLRSCTAVSDLHRIHAAMIKTGIDLLPFPAAKLLASAALLDFDHAFSLFRLLPSPTLFSFNSILRAHSLAPDPNLQETLSIFNSIRARALSLDQFSFITALKVCSRILAIATGEQLHCLVAKAGFDYFLNLRNTLLHFYCVCGRVADAQQLFDQLPHIKDAVSFSTLMGGYLRVSQPGKVVAFLRDMFYFSMELSPATTVTAFSAFIDGNYSGEPLHGYCVKSGLSTEPNVSTAVATMYTKDGMMELARKMFDQMTNRDVVIYNCIMDGYAKEGSLDDCLVLLQKMKGDGVKSNAATLLGPFAACASSGALSVGRQIHDYAKEEKLEIQASLGTALMDMYVKNGCLEEAILVFNQMQDRDVKAWTAMIMGFAVHGRPEEALRLFDEMEESGVRPNEVTLLAVLSACSHGGLLGLGKDYFKRVVLQYRLCIGIKHYGCIIDLLGRAGFLQEAYELVKSLPYGGDAMAWRALLAASRVHGEIRIGKLARETLAAMGEEHPTDSILLSSSYAYAGRWEEARKVMDLELVGEETMSKVAGCSSIEMAGF</sequence>
<feature type="repeat" description="PPR" evidence="2">
    <location>
        <begin position="389"/>
        <end position="423"/>
    </location>
</feature>
<evidence type="ECO:0008006" key="5">
    <source>
        <dbReference type="Google" id="ProtNLM"/>
    </source>
</evidence>
<dbReference type="InterPro" id="IPR046960">
    <property type="entry name" value="PPR_At4g14850-like_plant"/>
</dbReference>
<gene>
    <name evidence="3" type="ORF">KFK09_005349</name>
</gene>
<dbReference type="GO" id="GO:0005737">
    <property type="term" value="C:cytoplasm"/>
    <property type="evidence" value="ECO:0007669"/>
    <property type="project" value="UniProtKB-ARBA"/>
</dbReference>
<evidence type="ECO:0000256" key="1">
    <source>
        <dbReference type="ARBA" id="ARBA00022737"/>
    </source>
</evidence>
<dbReference type="FunFam" id="1.25.40.10:FF:000277">
    <property type="entry name" value="Pentatricopeptide repeat-containing protein, mitochondrial"/>
    <property type="match status" value="1"/>
</dbReference>
<dbReference type="Pfam" id="PF01535">
    <property type="entry name" value="PPR"/>
    <property type="match status" value="3"/>
</dbReference>
<evidence type="ECO:0000313" key="4">
    <source>
        <dbReference type="Proteomes" id="UP000829196"/>
    </source>
</evidence>
<keyword evidence="1" id="KW-0677">Repeat</keyword>
<name>A0A8T3BVF1_DENNO</name>
<organism evidence="3 4">
    <name type="scientific">Dendrobium nobile</name>
    <name type="common">Orchid</name>
    <dbReference type="NCBI Taxonomy" id="94219"/>
    <lineage>
        <taxon>Eukaryota</taxon>
        <taxon>Viridiplantae</taxon>
        <taxon>Streptophyta</taxon>
        <taxon>Embryophyta</taxon>
        <taxon>Tracheophyta</taxon>
        <taxon>Spermatophyta</taxon>
        <taxon>Magnoliopsida</taxon>
        <taxon>Liliopsida</taxon>
        <taxon>Asparagales</taxon>
        <taxon>Orchidaceae</taxon>
        <taxon>Epidendroideae</taxon>
        <taxon>Malaxideae</taxon>
        <taxon>Dendrobiinae</taxon>
        <taxon>Dendrobium</taxon>
    </lineage>
</organism>
<accession>A0A8T3BVF1</accession>
<dbReference type="PANTHER" id="PTHR47926:SF490">
    <property type="entry name" value="REPEAT-LIKE SUPERFAMILY PROTEIN, PUTATIVE-RELATED"/>
    <property type="match status" value="1"/>
</dbReference>
<dbReference type="Proteomes" id="UP000829196">
    <property type="component" value="Unassembled WGS sequence"/>
</dbReference>